<evidence type="ECO:0000313" key="3">
    <source>
        <dbReference type="EMBL" id="AMO65169.1"/>
    </source>
</evidence>
<organism evidence="2">
    <name type="scientific">Canine adenovirus serotype 1</name>
    <name type="common">CAdV-1</name>
    <name type="synonym">Canine adenovirus 1</name>
    <dbReference type="NCBI Taxonomy" id="10512"/>
    <lineage>
        <taxon>Viruses</taxon>
        <taxon>Varidnaviria</taxon>
        <taxon>Bamfordvirae</taxon>
        <taxon>Preplasmiviricota</taxon>
        <taxon>Polisuviricotina</taxon>
        <taxon>Pharingeaviricetes</taxon>
        <taxon>Rowavirales</taxon>
        <taxon>Adenoviridae</taxon>
        <taxon>Mastadenovirus</taxon>
        <taxon>Mastadenovirus canidae</taxon>
        <taxon>Canine mastadenovirus A</taxon>
    </lineage>
</organism>
<accession>A0A140IJT1</accession>
<evidence type="ECO:0000256" key="1">
    <source>
        <dbReference type="SAM" id="Phobius"/>
    </source>
</evidence>
<keyword evidence="1" id="KW-0472">Membrane</keyword>
<keyword evidence="1" id="KW-1133">Transmembrane helix</keyword>
<sequence length="194" mass="22085">MRFCFFFCFTASIFCTTGNSSDIVFCCAHTPCLLHLEVDQETSVTWIDSNTGQIPLCLSNGTCHISEKGLHFSANFSKDGLYIAIINETNYHAAEHYYLVYIYENCHQMPYDSPRHTGHKGTSFNWSMGLWLVKCSHNKTFFLPFVLDSAKSAPIIMTETAITIYISMIFLIVSLLTFLNVLITLNNKYKHYGV</sequence>
<name>A0A140IJT1_ADEC1</name>
<keyword evidence="1" id="KW-0812">Transmembrane</keyword>
<dbReference type="EMBL" id="KT853096">
    <property type="protein sequence ID" value="AMO65165.1"/>
    <property type="molecule type" value="Genomic_DNA"/>
</dbReference>
<protein>
    <submittedName>
        <fullName evidence="2">E3 ORFA</fullName>
    </submittedName>
</protein>
<proteinExistence type="predicted"/>
<reference evidence="2" key="1">
    <citation type="submission" date="2015-10" db="EMBL/GenBank/DDBJ databases">
        <title>A novel recombinant canine adenovirus type 1 detected from acute lethal cases of infectious canine hepatitis.</title>
        <authorList>
            <person name="Wong M."/>
            <person name="Woolford L."/>
            <person name="Hasan N.H."/>
            <person name="Hemmatzadeh F."/>
        </authorList>
    </citation>
    <scope>NUCLEOTIDE SEQUENCE</scope>
    <source>
        <strain evidence="3">13-0067</strain>
        <strain evidence="2">13-0086</strain>
    </source>
</reference>
<evidence type="ECO:0000313" key="2">
    <source>
        <dbReference type="EMBL" id="AMO65165.1"/>
    </source>
</evidence>
<dbReference type="EMBL" id="KT853097">
    <property type="protein sequence ID" value="AMO65169.1"/>
    <property type="molecule type" value="Genomic_DNA"/>
</dbReference>
<feature type="transmembrane region" description="Helical" evidence="1">
    <location>
        <begin position="162"/>
        <end position="183"/>
    </location>
</feature>
<dbReference type="RefSeq" id="AP_000067.1">
    <property type="nucleotide sequence ID" value="AC_000003.1"/>
</dbReference>